<dbReference type="Proteomes" id="UP001596445">
    <property type="component" value="Unassembled WGS sequence"/>
</dbReference>
<evidence type="ECO:0000313" key="2">
    <source>
        <dbReference type="Proteomes" id="UP001596445"/>
    </source>
</evidence>
<reference evidence="1 2" key="1">
    <citation type="journal article" date="2019" name="Int. J. Syst. Evol. Microbiol.">
        <title>The Global Catalogue of Microorganisms (GCM) 10K type strain sequencing project: providing services to taxonomists for standard genome sequencing and annotation.</title>
        <authorList>
            <consortium name="The Broad Institute Genomics Platform"/>
            <consortium name="The Broad Institute Genome Sequencing Center for Infectious Disease"/>
            <person name="Wu L."/>
            <person name="Ma J."/>
        </authorList>
    </citation>
    <scope>NUCLEOTIDE SEQUENCE [LARGE SCALE GENOMIC DNA]</scope>
    <source>
        <strain evidence="1 2">JCM 30072</strain>
    </source>
</reference>
<accession>A0ABD5W740</accession>
<dbReference type="NCBIfam" id="TIGR01409">
    <property type="entry name" value="TAT_signal_seq"/>
    <property type="match status" value="1"/>
</dbReference>
<dbReference type="AlphaFoldDB" id="A0ABD5W740"/>
<organism evidence="1 2">
    <name type="scientific">Halovenus salina</name>
    <dbReference type="NCBI Taxonomy" id="1510225"/>
    <lineage>
        <taxon>Archaea</taxon>
        <taxon>Methanobacteriati</taxon>
        <taxon>Methanobacteriota</taxon>
        <taxon>Stenosarchaea group</taxon>
        <taxon>Halobacteria</taxon>
        <taxon>Halobacteriales</taxon>
        <taxon>Haloarculaceae</taxon>
        <taxon>Halovenus</taxon>
    </lineage>
</organism>
<gene>
    <name evidence="1" type="ORF">ACFQQG_15915</name>
</gene>
<protein>
    <submittedName>
        <fullName evidence="1">Twin-arginine translocation signal domain-containing protein</fullName>
    </submittedName>
</protein>
<evidence type="ECO:0000313" key="1">
    <source>
        <dbReference type="EMBL" id="MFC7059385.1"/>
    </source>
</evidence>
<dbReference type="InterPro" id="IPR019546">
    <property type="entry name" value="TAT_signal_bac_arc"/>
</dbReference>
<comment type="caution">
    <text evidence="1">The sequence shown here is derived from an EMBL/GenBank/DDBJ whole genome shotgun (WGS) entry which is preliminary data.</text>
</comment>
<dbReference type="InterPro" id="IPR006311">
    <property type="entry name" value="TAT_signal"/>
</dbReference>
<keyword evidence="2" id="KW-1185">Reference proteome</keyword>
<proteinExistence type="predicted"/>
<dbReference type="PROSITE" id="PS51318">
    <property type="entry name" value="TAT"/>
    <property type="match status" value="1"/>
</dbReference>
<name>A0ABD5W740_9EURY</name>
<dbReference type="RefSeq" id="WP_382186355.1">
    <property type="nucleotide sequence ID" value="NZ_JBHSZI010000001.1"/>
</dbReference>
<dbReference type="EMBL" id="JBHSZI010000001">
    <property type="protein sequence ID" value="MFC7059385.1"/>
    <property type="molecule type" value="Genomic_DNA"/>
</dbReference>
<dbReference type="PROSITE" id="PS51257">
    <property type="entry name" value="PROKAR_LIPOPROTEIN"/>
    <property type="match status" value="1"/>
</dbReference>
<sequence length="160" mass="17245">MSERVISRPSRRRFLAGSATAAVTAVTGCSTVLDWIGDQALEAVNVLNGTDGPVSGRLEIVGADGTVVLDERFDLVSSDSAGEEERGNMAFYENVWPTADDYEATIELDETEIDGHTSATERVSITTPDEEMLLVALEADDLTGPIAFRTGEKFSELLEE</sequence>